<dbReference type="EMBL" id="BMAT01005508">
    <property type="protein sequence ID" value="GFR94609.1"/>
    <property type="molecule type" value="Genomic_DNA"/>
</dbReference>
<organism evidence="1 2">
    <name type="scientific">Elysia marginata</name>
    <dbReference type="NCBI Taxonomy" id="1093978"/>
    <lineage>
        <taxon>Eukaryota</taxon>
        <taxon>Metazoa</taxon>
        <taxon>Spiralia</taxon>
        <taxon>Lophotrochozoa</taxon>
        <taxon>Mollusca</taxon>
        <taxon>Gastropoda</taxon>
        <taxon>Heterobranchia</taxon>
        <taxon>Euthyneura</taxon>
        <taxon>Panpulmonata</taxon>
        <taxon>Sacoglossa</taxon>
        <taxon>Placobranchoidea</taxon>
        <taxon>Plakobranchidae</taxon>
        <taxon>Elysia</taxon>
    </lineage>
</organism>
<proteinExistence type="predicted"/>
<keyword evidence="2" id="KW-1185">Reference proteome</keyword>
<dbReference type="Proteomes" id="UP000762676">
    <property type="component" value="Unassembled WGS sequence"/>
</dbReference>
<protein>
    <submittedName>
        <fullName evidence="1">Retrovirus-related Pol polyprotein LINE-1</fullName>
    </submittedName>
</protein>
<gene>
    <name evidence="1" type="ORF">ElyMa_002672600</name>
</gene>
<comment type="caution">
    <text evidence="1">The sequence shown here is derived from an EMBL/GenBank/DDBJ whole genome shotgun (WGS) entry which is preliminary data.</text>
</comment>
<evidence type="ECO:0000313" key="1">
    <source>
        <dbReference type="EMBL" id="GFR94609.1"/>
    </source>
</evidence>
<dbReference type="AlphaFoldDB" id="A0AAV4HA46"/>
<name>A0AAV4HA46_9GAST</name>
<sequence length="146" mass="17349">MYLGIIYVWSVLTSGSECWTISKEMEKRLLTVKMWFLGRIFRISWTEKKTNEGVLRVTDTDRSLLRLLRKRKMEFFGHHDGVEKLMLHRKVEGRRARGRRQIFMDSLSRFINTSNKSLPKLDIFLQTEGREAWKSLIVDVCPRPDT</sequence>
<evidence type="ECO:0000313" key="2">
    <source>
        <dbReference type="Proteomes" id="UP000762676"/>
    </source>
</evidence>
<accession>A0AAV4HA46</accession>
<reference evidence="1 2" key="1">
    <citation type="journal article" date="2021" name="Elife">
        <title>Chloroplast acquisition without the gene transfer in kleptoplastic sea slugs, Plakobranchus ocellatus.</title>
        <authorList>
            <person name="Maeda T."/>
            <person name="Takahashi S."/>
            <person name="Yoshida T."/>
            <person name="Shimamura S."/>
            <person name="Takaki Y."/>
            <person name="Nagai Y."/>
            <person name="Toyoda A."/>
            <person name="Suzuki Y."/>
            <person name="Arimoto A."/>
            <person name="Ishii H."/>
            <person name="Satoh N."/>
            <person name="Nishiyama T."/>
            <person name="Hasebe M."/>
            <person name="Maruyama T."/>
            <person name="Minagawa J."/>
            <person name="Obokata J."/>
            <person name="Shigenobu S."/>
        </authorList>
    </citation>
    <scope>NUCLEOTIDE SEQUENCE [LARGE SCALE GENOMIC DNA]</scope>
</reference>